<proteinExistence type="predicted"/>
<name>A0ACA9S3Z4_9GLOM</name>
<organism evidence="1 2">
    <name type="scientific">Racocetra persica</name>
    <dbReference type="NCBI Taxonomy" id="160502"/>
    <lineage>
        <taxon>Eukaryota</taxon>
        <taxon>Fungi</taxon>
        <taxon>Fungi incertae sedis</taxon>
        <taxon>Mucoromycota</taxon>
        <taxon>Glomeromycotina</taxon>
        <taxon>Glomeromycetes</taxon>
        <taxon>Diversisporales</taxon>
        <taxon>Gigasporaceae</taxon>
        <taxon>Racocetra</taxon>
    </lineage>
</organism>
<protein>
    <submittedName>
        <fullName evidence="1">21282_t:CDS:1</fullName>
    </submittedName>
</protein>
<comment type="caution">
    <text evidence="1">The sequence shown here is derived from an EMBL/GenBank/DDBJ whole genome shotgun (WGS) entry which is preliminary data.</text>
</comment>
<dbReference type="Proteomes" id="UP000789920">
    <property type="component" value="Unassembled WGS sequence"/>
</dbReference>
<gene>
    <name evidence="1" type="ORF">RPERSI_LOCUS26159</name>
</gene>
<sequence length="70" mass="7732">NQTTNDESTNEPVSNQVTSSTPFESSSYSNKLFKLDLKDIQLIPLTKTPGKSWNGLQPYSYLMGSVDTST</sequence>
<accession>A0ACA9S3Z4</accession>
<feature type="non-terminal residue" evidence="1">
    <location>
        <position position="1"/>
    </location>
</feature>
<keyword evidence="2" id="KW-1185">Reference proteome</keyword>
<evidence type="ECO:0000313" key="2">
    <source>
        <dbReference type="Proteomes" id="UP000789920"/>
    </source>
</evidence>
<feature type="non-terminal residue" evidence="1">
    <location>
        <position position="70"/>
    </location>
</feature>
<evidence type="ECO:0000313" key="1">
    <source>
        <dbReference type="EMBL" id="CAG8824054.1"/>
    </source>
</evidence>
<reference evidence="1" key="1">
    <citation type="submission" date="2021-06" db="EMBL/GenBank/DDBJ databases">
        <authorList>
            <person name="Kallberg Y."/>
            <person name="Tangrot J."/>
            <person name="Rosling A."/>
        </authorList>
    </citation>
    <scope>NUCLEOTIDE SEQUENCE</scope>
    <source>
        <strain evidence="1">MA461A</strain>
    </source>
</reference>
<dbReference type="EMBL" id="CAJVQC010088361">
    <property type="protein sequence ID" value="CAG8824054.1"/>
    <property type="molecule type" value="Genomic_DNA"/>
</dbReference>